<sequence>MSRVVVRYAPSPTGIPHIGNIRTALFNFLLAKNQNGQFILRIEDTDRKRFIPKSIPKIKESLLVLGLKWDGEEIYQSKRLNLYQEHLEILKKKQLTYNKEGAWYFKVEKSKKISWQDLLHGPINFSSDVIEDFVIVKSDGFPTYHFASVVDDHEMQVSHVMRGDEWISSTPKHLLLYQAFSWNPPKFIHLPPILGPDKKKLSKRQGARSVLEYIEDGYLPEALVNFLALLGWSPKGDRELFILDELIREFSLDRLNKNSPIFNIEKLNWFNKKYLQKYTSDELIKKIRNFSKLARTANDQHLAKISRLVCDRLTTLADFDSIASIFFEKGKEKPPQKSKIENARKAIESIITWDEYSIGQVLDEWIASNHFESSDFKNTLRLSVFADNTPPIYQSLAVLSKEEVINRIDDAIKKAK</sequence>
<evidence type="ECO:0000256" key="1">
    <source>
        <dbReference type="ARBA" id="ARBA00007894"/>
    </source>
</evidence>
<keyword evidence="4 7" id="KW-0067">ATP-binding</keyword>
<dbReference type="GO" id="GO:0005524">
    <property type="term" value="F:ATP binding"/>
    <property type="evidence" value="ECO:0007669"/>
    <property type="project" value="UniProtKB-UniRule"/>
</dbReference>
<comment type="caution">
    <text evidence="10">The sequence shown here is derived from an EMBL/GenBank/DDBJ whole genome shotgun (WGS) entry which is preliminary data.</text>
</comment>
<keyword evidence="3 7" id="KW-0547">Nucleotide-binding</keyword>
<evidence type="ECO:0000313" key="10">
    <source>
        <dbReference type="EMBL" id="OHA92825.1"/>
    </source>
</evidence>
<dbReference type="PROSITE" id="PS00178">
    <property type="entry name" value="AA_TRNA_LIGASE_I"/>
    <property type="match status" value="1"/>
</dbReference>
<comment type="caution">
    <text evidence="7">Lacks conserved residue(s) required for the propagation of feature annotation.</text>
</comment>
<evidence type="ECO:0000256" key="7">
    <source>
        <dbReference type="HAMAP-Rule" id="MF_00022"/>
    </source>
</evidence>
<dbReference type="Pfam" id="PF00749">
    <property type="entry name" value="tRNA-synt_1c"/>
    <property type="match status" value="2"/>
</dbReference>
<dbReference type="HAMAP" id="MF_00022">
    <property type="entry name" value="Glu_tRNA_synth_type1"/>
    <property type="match status" value="1"/>
</dbReference>
<dbReference type="InterPro" id="IPR045462">
    <property type="entry name" value="aa-tRNA-synth_I_cd-bd"/>
</dbReference>
<feature type="short sequence motif" description="'HIGH' region" evidence="7">
    <location>
        <begin position="10"/>
        <end position="20"/>
    </location>
</feature>
<dbReference type="Proteomes" id="UP000179264">
    <property type="component" value="Unassembled WGS sequence"/>
</dbReference>
<name>A0A1G2T6C1_9BACT</name>
<dbReference type="PRINTS" id="PR00987">
    <property type="entry name" value="TRNASYNTHGLU"/>
</dbReference>
<keyword evidence="6 7" id="KW-0030">Aminoacyl-tRNA synthetase</keyword>
<dbReference type="Gene3D" id="3.40.50.620">
    <property type="entry name" value="HUPs"/>
    <property type="match status" value="2"/>
</dbReference>
<dbReference type="InterPro" id="IPR020058">
    <property type="entry name" value="Glu/Gln-tRNA-synth_Ib_cat-dom"/>
</dbReference>
<dbReference type="CDD" id="cd00808">
    <property type="entry name" value="GluRS_core"/>
    <property type="match status" value="1"/>
</dbReference>
<dbReference type="PANTHER" id="PTHR43311:SF2">
    <property type="entry name" value="GLUTAMATE--TRNA LIGASE, MITOCHONDRIAL-RELATED"/>
    <property type="match status" value="1"/>
</dbReference>
<comment type="subunit">
    <text evidence="7">Monomer.</text>
</comment>
<feature type="binding site" evidence="7">
    <location>
        <position position="203"/>
    </location>
    <ligand>
        <name>ATP</name>
        <dbReference type="ChEBI" id="CHEBI:30616"/>
    </ligand>
</feature>
<dbReference type="PANTHER" id="PTHR43311">
    <property type="entry name" value="GLUTAMATE--TRNA LIGASE"/>
    <property type="match status" value="1"/>
</dbReference>
<dbReference type="InterPro" id="IPR014729">
    <property type="entry name" value="Rossmann-like_a/b/a_fold"/>
</dbReference>
<dbReference type="InterPro" id="IPR000924">
    <property type="entry name" value="Glu/Gln-tRNA-synth"/>
</dbReference>
<dbReference type="InterPro" id="IPR008925">
    <property type="entry name" value="aa_tRNA-synth_I_cd-bd_sf"/>
</dbReference>
<dbReference type="SUPFAM" id="SSF52374">
    <property type="entry name" value="Nucleotidylyl transferase"/>
    <property type="match status" value="1"/>
</dbReference>
<keyword evidence="7" id="KW-0963">Cytoplasm</keyword>
<evidence type="ECO:0000256" key="4">
    <source>
        <dbReference type="ARBA" id="ARBA00022840"/>
    </source>
</evidence>
<dbReference type="SUPFAM" id="SSF48163">
    <property type="entry name" value="An anticodon-binding domain of class I aminoacyl-tRNA synthetases"/>
    <property type="match status" value="1"/>
</dbReference>
<dbReference type="EMBL" id="MHVL01000035">
    <property type="protein sequence ID" value="OHA92825.1"/>
    <property type="molecule type" value="Genomic_DNA"/>
</dbReference>
<dbReference type="InterPro" id="IPR049940">
    <property type="entry name" value="GluQ/Sye"/>
</dbReference>
<dbReference type="GO" id="GO:0006424">
    <property type="term" value="P:glutamyl-tRNA aminoacylation"/>
    <property type="evidence" value="ECO:0007669"/>
    <property type="project" value="UniProtKB-UniRule"/>
</dbReference>
<protein>
    <recommendedName>
        <fullName evidence="7">Glutamate--tRNA ligase</fullName>
        <ecNumber evidence="7">6.1.1.17</ecNumber>
    </recommendedName>
    <alternativeName>
        <fullName evidence="7">Glutamyl-tRNA synthetase</fullName>
        <shortName evidence="7">GluRS</shortName>
    </alternativeName>
</protein>
<dbReference type="EC" id="6.1.1.17" evidence="7"/>
<evidence type="ECO:0000313" key="11">
    <source>
        <dbReference type="Proteomes" id="UP000179264"/>
    </source>
</evidence>
<reference evidence="10 11" key="1">
    <citation type="journal article" date="2016" name="Nat. Commun.">
        <title>Thousands of microbial genomes shed light on interconnected biogeochemical processes in an aquifer system.</title>
        <authorList>
            <person name="Anantharaman K."/>
            <person name="Brown C.T."/>
            <person name="Hug L.A."/>
            <person name="Sharon I."/>
            <person name="Castelle C.J."/>
            <person name="Probst A.J."/>
            <person name="Thomas B.C."/>
            <person name="Singh A."/>
            <person name="Wilkins M.J."/>
            <person name="Karaoz U."/>
            <person name="Brodie E.L."/>
            <person name="Williams K.H."/>
            <person name="Hubbard S.S."/>
            <person name="Banfield J.F."/>
        </authorList>
    </citation>
    <scope>NUCLEOTIDE SEQUENCE [LARGE SCALE GENOMIC DNA]</scope>
</reference>
<organism evidence="10 11">
    <name type="scientific">Candidatus Zambryskibacteria bacterium RIFCSPHIGHO2_02_38_10.5</name>
    <dbReference type="NCBI Taxonomy" id="1802742"/>
    <lineage>
        <taxon>Bacteria</taxon>
        <taxon>Candidatus Zambryskiibacteriota</taxon>
    </lineage>
</organism>
<comment type="function">
    <text evidence="7">Catalyzes the attachment of glutamate to tRNA(Glu) in a two-step reaction: glutamate is first activated by ATP to form Glu-AMP and then transferred to the acceptor end of tRNA(Glu).</text>
</comment>
<proteinExistence type="inferred from homology"/>
<feature type="short sequence motif" description="'KMSKS' region" evidence="7">
    <location>
        <begin position="200"/>
        <end position="204"/>
    </location>
</feature>
<dbReference type="Pfam" id="PF19269">
    <property type="entry name" value="Anticodon_2"/>
    <property type="match status" value="1"/>
</dbReference>
<dbReference type="InterPro" id="IPR020751">
    <property type="entry name" value="aa-tRNA-synth_I_codon-bd_sub2"/>
</dbReference>
<dbReference type="Gene3D" id="1.10.10.350">
    <property type="match status" value="1"/>
</dbReference>
<feature type="domain" description="Glutamyl/glutaminyl-tRNA synthetase class Ib catalytic" evidence="8">
    <location>
        <begin position="105"/>
        <end position="269"/>
    </location>
</feature>
<dbReference type="GO" id="GO:0004818">
    <property type="term" value="F:glutamate-tRNA ligase activity"/>
    <property type="evidence" value="ECO:0007669"/>
    <property type="project" value="UniProtKB-UniRule"/>
</dbReference>
<dbReference type="InterPro" id="IPR004527">
    <property type="entry name" value="Glu-tRNA-ligase_bac/mito"/>
</dbReference>
<evidence type="ECO:0000259" key="9">
    <source>
        <dbReference type="Pfam" id="PF19269"/>
    </source>
</evidence>
<feature type="domain" description="Aminoacyl-tRNA synthetase class I anticodon-binding" evidence="9">
    <location>
        <begin position="283"/>
        <end position="412"/>
    </location>
</feature>
<comment type="catalytic activity">
    <reaction evidence="7">
        <text>tRNA(Glu) + L-glutamate + ATP = L-glutamyl-tRNA(Glu) + AMP + diphosphate</text>
        <dbReference type="Rhea" id="RHEA:23540"/>
        <dbReference type="Rhea" id="RHEA-COMP:9663"/>
        <dbReference type="Rhea" id="RHEA-COMP:9680"/>
        <dbReference type="ChEBI" id="CHEBI:29985"/>
        <dbReference type="ChEBI" id="CHEBI:30616"/>
        <dbReference type="ChEBI" id="CHEBI:33019"/>
        <dbReference type="ChEBI" id="CHEBI:78442"/>
        <dbReference type="ChEBI" id="CHEBI:78520"/>
        <dbReference type="ChEBI" id="CHEBI:456215"/>
        <dbReference type="EC" id="6.1.1.17"/>
    </reaction>
</comment>
<comment type="similarity">
    <text evidence="1 7">Belongs to the class-I aminoacyl-tRNA synthetase family. Glutamate--tRNA ligase type 1 subfamily.</text>
</comment>
<evidence type="ECO:0000256" key="2">
    <source>
        <dbReference type="ARBA" id="ARBA00022598"/>
    </source>
</evidence>
<keyword evidence="5 7" id="KW-0648">Protein biosynthesis</keyword>
<dbReference type="InterPro" id="IPR001412">
    <property type="entry name" value="aa-tRNA-synth_I_CS"/>
</dbReference>
<comment type="subcellular location">
    <subcellularLocation>
        <location evidence="7">Cytoplasm</location>
    </subcellularLocation>
</comment>
<dbReference type="NCBIfam" id="TIGR00464">
    <property type="entry name" value="gltX_bact"/>
    <property type="match status" value="1"/>
</dbReference>
<evidence type="ECO:0000256" key="3">
    <source>
        <dbReference type="ARBA" id="ARBA00022741"/>
    </source>
</evidence>
<accession>A0A1G2T6C1</accession>
<dbReference type="GO" id="GO:0005829">
    <property type="term" value="C:cytosol"/>
    <property type="evidence" value="ECO:0007669"/>
    <property type="project" value="TreeGrafter"/>
</dbReference>
<dbReference type="GO" id="GO:0000049">
    <property type="term" value="F:tRNA binding"/>
    <property type="evidence" value="ECO:0007669"/>
    <property type="project" value="InterPro"/>
</dbReference>
<dbReference type="InterPro" id="IPR033910">
    <property type="entry name" value="GluRS_core"/>
</dbReference>
<feature type="domain" description="Glutamyl/glutaminyl-tRNA synthetase class Ib catalytic" evidence="8">
    <location>
        <begin position="4"/>
        <end position="98"/>
    </location>
</feature>
<gene>
    <name evidence="7" type="primary">gltX</name>
    <name evidence="10" type="ORF">A2W58_01725</name>
</gene>
<evidence type="ECO:0000256" key="5">
    <source>
        <dbReference type="ARBA" id="ARBA00022917"/>
    </source>
</evidence>
<dbReference type="AlphaFoldDB" id="A0A1G2T6C1"/>
<evidence type="ECO:0000256" key="6">
    <source>
        <dbReference type="ARBA" id="ARBA00023146"/>
    </source>
</evidence>
<evidence type="ECO:0000259" key="8">
    <source>
        <dbReference type="Pfam" id="PF00749"/>
    </source>
</evidence>
<keyword evidence="2 7" id="KW-0436">Ligase</keyword>
<dbReference type="GO" id="GO:0008270">
    <property type="term" value="F:zinc ion binding"/>
    <property type="evidence" value="ECO:0007669"/>
    <property type="project" value="InterPro"/>
</dbReference>